<reference evidence="3 4" key="1">
    <citation type="submission" date="2018-08" db="EMBL/GenBank/DDBJ databases">
        <title>Recombination of ecologically and evolutionarily significant loci maintains genetic cohesion in the Pseudomonas syringae species complex.</title>
        <authorList>
            <person name="Dillon M."/>
            <person name="Thakur S."/>
            <person name="Almeida R.N.D."/>
            <person name="Weir B.S."/>
            <person name="Guttman D.S."/>
        </authorList>
    </citation>
    <scope>NUCLEOTIDE SEQUENCE [LARGE SCALE GENOMIC DNA]</scope>
    <source>
        <strain evidence="3 4">ICMP 11281</strain>
    </source>
</reference>
<dbReference type="AlphaFoldDB" id="A0A3M6C764"/>
<protein>
    <submittedName>
        <fullName evidence="3">Putative site-specific DNA methyltransferase</fullName>
    </submittedName>
</protein>
<dbReference type="InterPro" id="IPR029063">
    <property type="entry name" value="SAM-dependent_MTases_sf"/>
</dbReference>
<dbReference type="Proteomes" id="UP000271631">
    <property type="component" value="Unassembled WGS sequence"/>
</dbReference>
<gene>
    <name evidence="3" type="ORF">ALP13_102107</name>
</gene>
<proteinExistence type="predicted"/>
<dbReference type="GO" id="GO:0003676">
    <property type="term" value="F:nucleic acid binding"/>
    <property type="evidence" value="ECO:0007669"/>
    <property type="project" value="InterPro"/>
</dbReference>
<dbReference type="GO" id="GO:0008168">
    <property type="term" value="F:methyltransferase activity"/>
    <property type="evidence" value="ECO:0007669"/>
    <property type="project" value="UniProtKB-KW"/>
</dbReference>
<keyword evidence="2 3" id="KW-0808">Transferase</keyword>
<dbReference type="SUPFAM" id="SSF53335">
    <property type="entry name" value="S-adenosyl-L-methionine-dependent methyltransferases"/>
    <property type="match status" value="1"/>
</dbReference>
<dbReference type="GO" id="GO:0032259">
    <property type="term" value="P:methylation"/>
    <property type="evidence" value="ECO:0007669"/>
    <property type="project" value="UniProtKB-KW"/>
</dbReference>
<evidence type="ECO:0000313" key="3">
    <source>
        <dbReference type="EMBL" id="RMV39702.1"/>
    </source>
</evidence>
<accession>A0A3M6C764</accession>
<organism evidence="3 4">
    <name type="scientific">Pseudomonas syringae pv. maculicola</name>
    <dbReference type="NCBI Taxonomy" id="59511"/>
    <lineage>
        <taxon>Bacteria</taxon>
        <taxon>Pseudomonadati</taxon>
        <taxon>Pseudomonadota</taxon>
        <taxon>Gammaproteobacteria</taxon>
        <taxon>Pseudomonadales</taxon>
        <taxon>Pseudomonadaceae</taxon>
        <taxon>Pseudomonas</taxon>
    </lineage>
</organism>
<sequence>MPGVTMNYELHLGDCLEVLRGLPANSIDSVVTDPPYGIRFRGKSWAVRTSKTAPRTG</sequence>
<dbReference type="EMBL" id="RBUQ01000102">
    <property type="protein sequence ID" value="RMV39702.1"/>
    <property type="molecule type" value="Genomic_DNA"/>
</dbReference>
<evidence type="ECO:0000256" key="1">
    <source>
        <dbReference type="ARBA" id="ARBA00022603"/>
    </source>
</evidence>
<dbReference type="PROSITE" id="PS00092">
    <property type="entry name" value="N6_MTASE"/>
    <property type="match status" value="1"/>
</dbReference>
<comment type="caution">
    <text evidence="3">The sequence shown here is derived from an EMBL/GenBank/DDBJ whole genome shotgun (WGS) entry which is preliminary data.</text>
</comment>
<evidence type="ECO:0000313" key="4">
    <source>
        <dbReference type="Proteomes" id="UP000271631"/>
    </source>
</evidence>
<dbReference type="Gene3D" id="3.40.50.150">
    <property type="entry name" value="Vaccinia Virus protein VP39"/>
    <property type="match status" value="1"/>
</dbReference>
<name>A0A3M6C764_PSEYM</name>
<evidence type="ECO:0000256" key="2">
    <source>
        <dbReference type="ARBA" id="ARBA00022679"/>
    </source>
</evidence>
<dbReference type="InterPro" id="IPR002052">
    <property type="entry name" value="DNA_methylase_N6_adenine_CS"/>
</dbReference>
<keyword evidence="1 3" id="KW-0489">Methyltransferase</keyword>